<dbReference type="PANTHER" id="PTHR39431">
    <property type="entry name" value="FRPA/C-RELATED PROTEIN"/>
    <property type="match status" value="1"/>
</dbReference>
<organism evidence="2 3">
    <name type="scientific">Skermanella cutis</name>
    <dbReference type="NCBI Taxonomy" id="2775420"/>
    <lineage>
        <taxon>Bacteria</taxon>
        <taxon>Pseudomonadati</taxon>
        <taxon>Pseudomonadota</taxon>
        <taxon>Alphaproteobacteria</taxon>
        <taxon>Rhodospirillales</taxon>
        <taxon>Azospirillaceae</taxon>
        <taxon>Skermanella</taxon>
    </lineage>
</organism>
<feature type="compositionally biased region" description="Low complexity" evidence="1">
    <location>
        <begin position="151"/>
        <end position="163"/>
    </location>
</feature>
<dbReference type="EMBL" id="CP067420">
    <property type="protein sequence ID" value="QQP90299.1"/>
    <property type="molecule type" value="Genomic_DNA"/>
</dbReference>
<protein>
    <recommendedName>
        <fullName evidence="4">EF-hand domain-containing protein</fullName>
    </recommendedName>
</protein>
<feature type="region of interest" description="Disordered" evidence="1">
    <location>
        <begin position="15"/>
        <end position="70"/>
    </location>
</feature>
<evidence type="ECO:0000256" key="1">
    <source>
        <dbReference type="SAM" id="MobiDB-lite"/>
    </source>
</evidence>
<keyword evidence="3" id="KW-1185">Reference proteome</keyword>
<name>A0ABX7B7F4_9PROT</name>
<feature type="compositionally biased region" description="Low complexity" evidence="1">
    <location>
        <begin position="55"/>
        <end position="65"/>
    </location>
</feature>
<feature type="region of interest" description="Disordered" evidence="1">
    <location>
        <begin position="147"/>
        <end position="166"/>
    </location>
</feature>
<proteinExistence type="predicted"/>
<dbReference type="PANTHER" id="PTHR39431:SF1">
    <property type="entry name" value="FRPA_C-RELATED PROTEIN"/>
    <property type="match status" value="1"/>
</dbReference>
<evidence type="ECO:0000313" key="3">
    <source>
        <dbReference type="Proteomes" id="UP000595197"/>
    </source>
</evidence>
<evidence type="ECO:0000313" key="2">
    <source>
        <dbReference type="EMBL" id="QQP90299.1"/>
    </source>
</evidence>
<dbReference type="RefSeq" id="WP_201077300.1">
    <property type="nucleotide sequence ID" value="NZ_CP067420.1"/>
</dbReference>
<evidence type="ECO:0008006" key="4">
    <source>
        <dbReference type="Google" id="ProtNLM"/>
    </source>
</evidence>
<gene>
    <name evidence="2" type="ORF">IGS68_03295</name>
</gene>
<sequence>MVGMMEVLAQALPAGLKRTVPGPAQPPVPARSDAPARRDAVPEAASRASRSDDVPGAAPEAGAEARTNSGSVKVELSATAMRLSQVVSENSRLARTPLSVGRARDPERPLDAILDKVREDLIKVFRMFGHSAEESQKAAEAVAGKAREAAARGPAPARSPEPGQASTSVSLVFQSVNLKISSESGKVEASIEMVRLDAGMTTGAALAVGLLGGGQGDAGAGGGGGGGGGGGIRQVDPLVLDLDGNGIDLTTAETGVLFDIDGDGARDRTAWVAGKDAFLALDRNGNGRIDDGRELFGEQNGASSGFAELARFDQDGNGVIDARDAVFNSLILLRGDGSMSRLKDEGISEIRLDLAIRVDQRLTGGTLVGQSEFGRVDGRRGMLGDLLLDVKI</sequence>
<dbReference type="Proteomes" id="UP000595197">
    <property type="component" value="Chromosome"/>
</dbReference>
<reference evidence="2" key="1">
    <citation type="submission" date="2021-02" db="EMBL/GenBank/DDBJ databases">
        <title>Skermanella TT6 skin isolate.</title>
        <authorList>
            <person name="Lee K."/>
            <person name="Ganzorig M."/>
        </authorList>
    </citation>
    <scope>NUCLEOTIDE SEQUENCE</scope>
    <source>
        <strain evidence="2">TT6</strain>
    </source>
</reference>
<accession>A0ABX7B7F4</accession>